<feature type="region of interest" description="Disordered" evidence="1">
    <location>
        <begin position="527"/>
        <end position="580"/>
    </location>
</feature>
<evidence type="ECO:0000313" key="3">
    <source>
        <dbReference type="EMBL" id="EGT43271.1"/>
    </source>
</evidence>
<feature type="domain" description="BHLH" evidence="2">
    <location>
        <begin position="1"/>
        <end position="34"/>
    </location>
</feature>
<dbReference type="CDD" id="cd11390">
    <property type="entry name" value="bHLH_TS"/>
    <property type="match status" value="1"/>
</dbReference>
<feature type="domain" description="BHLH" evidence="2">
    <location>
        <begin position="428"/>
        <end position="481"/>
    </location>
</feature>
<keyword evidence="4" id="KW-1185">Reference proteome</keyword>
<dbReference type="InterPro" id="IPR050283">
    <property type="entry name" value="E-box_TF_Regulators"/>
</dbReference>
<dbReference type="GO" id="GO:0032502">
    <property type="term" value="P:developmental process"/>
    <property type="evidence" value="ECO:0007669"/>
    <property type="project" value="TreeGrafter"/>
</dbReference>
<feature type="region of interest" description="Disordered" evidence="1">
    <location>
        <begin position="397"/>
        <end position="434"/>
    </location>
</feature>
<dbReference type="AlphaFoldDB" id="G0P2I5"/>
<feature type="compositionally biased region" description="Low complexity" evidence="1">
    <location>
        <begin position="417"/>
        <end position="434"/>
    </location>
</feature>
<dbReference type="Proteomes" id="UP000008068">
    <property type="component" value="Unassembled WGS sequence"/>
</dbReference>
<dbReference type="SUPFAM" id="SSF47459">
    <property type="entry name" value="HLH, helix-loop-helix DNA-binding domain"/>
    <property type="match status" value="4"/>
</dbReference>
<dbReference type="PANTHER" id="PTHR23349:SF111">
    <property type="entry name" value="BHLH DOMAIN-CONTAINING PROTEIN"/>
    <property type="match status" value="1"/>
</dbReference>
<sequence length="606" mass="68578">MDELRKKVPINLSSRKKLTTLETLRAAISYINYLRSMLQTNEQQSPLQDANTLEDGNSSETAEMLDETLQDQPNHLNPQLQLDPFSDLSSSSQHTLQADQVVPHPQQHSVSSLPAPTSSSPPTQYSYHSDLSDAALNDAMNRLREKVPTKPWQQKKLTTIKTLRAAINYINYLRNVLQTNEQQQPLQDANTLEDGISSETAEMLHETLQDQPHLFNPQLQLDSSSDLSFSSQRTLQSDQAVSYPQQQLVSCLPAPTSSSPPTQYYNHSDPSDGALSEDTYDRSSAKRKIKSVKRNDRERARMVTLNGAMDELRKKVPKKPWQRYKLSRIETLRSAIDYINDLRKTLHENEQQPPLQDANTLEDGISSETTEMLHETLQDQPNHLNPQLQFDMISNLSPSSQHTLRSDQTVFHPQQQSVSSLPAPTSSSPPSQYHYPSDRWKAALNGAFNELRKKVPTKRWQRKKLTELETLGSAIDYINNLRNMLQTNEQQPPLQYASILANGIPSETTEMLNETLQVQPHLLNPQLQLDPSSHLSSTSQRTLQPNQTVSYPQQQSAPSLPAPTSSSPPPQNYHQPNISDTASFQAFTDSIHYDDMDYSNLSYYSQ</sequence>
<dbReference type="OrthoDB" id="10063280at2759"/>
<feature type="region of interest" description="Disordered" evidence="1">
    <location>
        <begin position="43"/>
        <end position="62"/>
    </location>
</feature>
<dbReference type="HOGENOM" id="CLU_450731_0_0_1"/>
<feature type="compositionally biased region" description="Polar residues" evidence="1">
    <location>
        <begin position="43"/>
        <end position="61"/>
    </location>
</feature>
<dbReference type="SMART" id="SM00353">
    <property type="entry name" value="HLH"/>
    <property type="match status" value="4"/>
</dbReference>
<feature type="region of interest" description="Disordered" evidence="1">
    <location>
        <begin position="251"/>
        <end position="296"/>
    </location>
</feature>
<feature type="compositionally biased region" description="Low complexity" evidence="1">
    <location>
        <begin position="108"/>
        <end position="128"/>
    </location>
</feature>
<feature type="domain" description="BHLH" evidence="2">
    <location>
        <begin position="289"/>
        <end position="342"/>
    </location>
</feature>
<feature type="compositionally biased region" description="Low complexity" evidence="1">
    <location>
        <begin position="550"/>
        <end position="565"/>
    </location>
</feature>
<evidence type="ECO:0000259" key="2">
    <source>
        <dbReference type="PROSITE" id="PS50888"/>
    </source>
</evidence>
<name>G0P2I5_CAEBE</name>
<feature type="compositionally biased region" description="Polar residues" evidence="1">
    <location>
        <begin position="251"/>
        <end position="268"/>
    </location>
</feature>
<feature type="compositionally biased region" description="Polar residues" evidence="1">
    <location>
        <begin position="397"/>
        <end position="416"/>
    </location>
</feature>
<dbReference type="EMBL" id="GL380026">
    <property type="protein sequence ID" value="EGT43271.1"/>
    <property type="molecule type" value="Genomic_DNA"/>
</dbReference>
<evidence type="ECO:0000256" key="1">
    <source>
        <dbReference type="SAM" id="MobiDB-lite"/>
    </source>
</evidence>
<proteinExistence type="predicted"/>
<dbReference type="Pfam" id="PF00010">
    <property type="entry name" value="HLH"/>
    <property type="match status" value="4"/>
</dbReference>
<dbReference type="STRING" id="135651.G0P2I5"/>
<organism evidence="4">
    <name type="scientific">Caenorhabditis brenneri</name>
    <name type="common">Nematode worm</name>
    <dbReference type="NCBI Taxonomy" id="135651"/>
    <lineage>
        <taxon>Eukaryota</taxon>
        <taxon>Metazoa</taxon>
        <taxon>Ecdysozoa</taxon>
        <taxon>Nematoda</taxon>
        <taxon>Chromadorea</taxon>
        <taxon>Rhabditida</taxon>
        <taxon>Rhabditina</taxon>
        <taxon>Rhabditomorpha</taxon>
        <taxon>Rhabditoidea</taxon>
        <taxon>Rhabditidae</taxon>
        <taxon>Peloderinae</taxon>
        <taxon>Caenorhabditis</taxon>
    </lineage>
</organism>
<dbReference type="GO" id="GO:0046983">
    <property type="term" value="F:protein dimerization activity"/>
    <property type="evidence" value="ECO:0007669"/>
    <property type="project" value="InterPro"/>
</dbReference>
<reference evidence="4" key="1">
    <citation type="submission" date="2011-07" db="EMBL/GenBank/DDBJ databases">
        <authorList>
            <consortium name="Caenorhabditis brenneri Sequencing and Analysis Consortium"/>
            <person name="Wilson R.K."/>
        </authorList>
    </citation>
    <scope>NUCLEOTIDE SEQUENCE [LARGE SCALE GENOMIC DNA]</scope>
    <source>
        <strain evidence="4">PB2801</strain>
    </source>
</reference>
<dbReference type="Gene3D" id="4.10.280.10">
    <property type="entry name" value="Helix-loop-helix DNA-binding domain"/>
    <property type="match status" value="4"/>
</dbReference>
<dbReference type="PROSITE" id="PS50888">
    <property type="entry name" value="BHLH"/>
    <property type="match status" value="4"/>
</dbReference>
<protein>
    <recommendedName>
        <fullName evidence="2">BHLH domain-containing protein</fullName>
    </recommendedName>
</protein>
<feature type="domain" description="BHLH" evidence="2">
    <location>
        <begin position="120"/>
        <end position="173"/>
    </location>
</feature>
<accession>G0P2I5</accession>
<dbReference type="InterPro" id="IPR011598">
    <property type="entry name" value="bHLH_dom"/>
</dbReference>
<feature type="compositionally biased region" description="Polar residues" evidence="1">
    <location>
        <begin position="527"/>
        <end position="549"/>
    </location>
</feature>
<dbReference type="InParanoid" id="G0P2I5"/>
<dbReference type="eggNOG" id="KOG3898">
    <property type="taxonomic scope" value="Eukaryota"/>
</dbReference>
<gene>
    <name evidence="3" type="ORF">CAEBREN_11271</name>
</gene>
<dbReference type="GO" id="GO:0000977">
    <property type="term" value="F:RNA polymerase II transcription regulatory region sequence-specific DNA binding"/>
    <property type="evidence" value="ECO:0007669"/>
    <property type="project" value="TreeGrafter"/>
</dbReference>
<dbReference type="GO" id="GO:0000981">
    <property type="term" value="F:DNA-binding transcription factor activity, RNA polymerase II-specific"/>
    <property type="evidence" value="ECO:0007669"/>
    <property type="project" value="TreeGrafter"/>
</dbReference>
<dbReference type="PANTHER" id="PTHR23349">
    <property type="entry name" value="BASIC HELIX-LOOP-HELIX TRANSCRIPTION FACTOR, TWIST"/>
    <property type="match status" value="1"/>
</dbReference>
<dbReference type="InterPro" id="IPR036638">
    <property type="entry name" value="HLH_DNA-bd_sf"/>
</dbReference>
<evidence type="ECO:0000313" key="4">
    <source>
        <dbReference type="Proteomes" id="UP000008068"/>
    </source>
</evidence>
<feature type="compositionally biased region" description="Polar residues" evidence="1">
    <location>
        <begin position="87"/>
        <end position="98"/>
    </location>
</feature>
<feature type="region of interest" description="Disordered" evidence="1">
    <location>
        <begin position="73"/>
        <end position="128"/>
    </location>
</feature>